<accession>A0ACC4D7B2</accession>
<proteinExistence type="predicted"/>
<dbReference type="EMBL" id="JBGNUJ010000013">
    <property type="protein sequence ID" value="KAL3952101.1"/>
    <property type="molecule type" value="Genomic_DNA"/>
</dbReference>
<evidence type="ECO:0000313" key="2">
    <source>
        <dbReference type="Proteomes" id="UP001638806"/>
    </source>
</evidence>
<keyword evidence="2" id="KW-1185">Reference proteome</keyword>
<evidence type="ECO:0000313" key="1">
    <source>
        <dbReference type="EMBL" id="KAL3952101.1"/>
    </source>
</evidence>
<gene>
    <name evidence="1" type="ORF">ACCO45_013818</name>
</gene>
<comment type="caution">
    <text evidence="1">The sequence shown here is derived from an EMBL/GenBank/DDBJ whole genome shotgun (WGS) entry which is preliminary data.</text>
</comment>
<name>A0ACC4D7B2_PURLI</name>
<organism evidence="1 2">
    <name type="scientific">Purpureocillium lilacinum</name>
    <name type="common">Paecilomyces lilacinus</name>
    <dbReference type="NCBI Taxonomy" id="33203"/>
    <lineage>
        <taxon>Eukaryota</taxon>
        <taxon>Fungi</taxon>
        <taxon>Dikarya</taxon>
        <taxon>Ascomycota</taxon>
        <taxon>Pezizomycotina</taxon>
        <taxon>Sordariomycetes</taxon>
        <taxon>Hypocreomycetidae</taxon>
        <taxon>Hypocreales</taxon>
        <taxon>Ophiocordycipitaceae</taxon>
        <taxon>Purpureocillium</taxon>
    </lineage>
</organism>
<protein>
    <submittedName>
        <fullName evidence="1">Uncharacterized protein</fullName>
    </submittedName>
</protein>
<dbReference type="Proteomes" id="UP001638806">
    <property type="component" value="Unassembled WGS sequence"/>
</dbReference>
<reference evidence="1" key="1">
    <citation type="submission" date="2024-12" db="EMBL/GenBank/DDBJ databases">
        <title>Comparative genomics and development of molecular markers within Purpureocillium lilacinum and among Purpureocillium species.</title>
        <authorList>
            <person name="Yeh Z.-Y."/>
            <person name="Ni N.-T."/>
            <person name="Lo P.-H."/>
            <person name="Mushyakhwo K."/>
            <person name="Lin C.-F."/>
            <person name="Nai Y.-S."/>
        </authorList>
    </citation>
    <scope>NUCLEOTIDE SEQUENCE</scope>
    <source>
        <strain evidence="1">NCHU-NPUST-175</strain>
    </source>
</reference>
<sequence>MLSRVAAGASVRVGGGGIGVFDAAEVVPAGLAAELVAGPWPTAATAGNGTGTGVSCVDDGLSIGCCWTRPRSLRLVAAALRWTAGGVGIGTGVSWAAGGIGGCGGCGVGGACGPRGPCGSGAVAAAALPWSPWSRRRRGRRPRRPGTAGGRCGARGQRG</sequence>